<evidence type="ECO:0000313" key="1">
    <source>
        <dbReference type="EMBL" id="CRH05252.1"/>
    </source>
</evidence>
<sequence length="243" mass="27883">MRRQKRYGLRWRYIGLLTLVLLWPESGASQSINLHQGQAGGDPLSWRAMWDGEDADNLSTTEVTLIPDRYLLGVMHPQPYAAQPWYSERGQHAAPWQNVAEEYKRASSLQGRIGQLLKHHLGREVQTQQRVEQGGQRAVIQSQWSAKRPLHLELRPDQQTHASMQRRGVDLHGVASVRKGTYLGADWQRGRWQLRSAVGDVDGTSYRLTSHYQLSASTQVKTRMDDEDERIMLHYSPSFAFLK</sequence>
<protein>
    <submittedName>
        <fullName evidence="1">Uncharacterized protein</fullName>
    </submittedName>
</protein>
<organism evidence="1">
    <name type="scientific">Magnetococcus massalia (strain MO-1)</name>
    <dbReference type="NCBI Taxonomy" id="451514"/>
    <lineage>
        <taxon>Bacteria</taxon>
        <taxon>Pseudomonadati</taxon>
        <taxon>Pseudomonadota</taxon>
        <taxon>Magnetococcia</taxon>
        <taxon>Magnetococcales</taxon>
        <taxon>Magnetococcaceae</taxon>
        <taxon>Magnetococcus</taxon>
    </lineage>
</organism>
<dbReference type="AlphaFoldDB" id="A0A1S7LE73"/>
<accession>A0A1S7LE73</accession>
<name>A0A1S7LE73_MAGMO</name>
<gene>
    <name evidence="1" type="ORF">MAGMO_1058</name>
</gene>
<proteinExistence type="predicted"/>
<reference evidence="1" key="1">
    <citation type="submission" date="2015-04" db="EMBL/GenBank/DDBJ databases">
        <authorList>
            <person name="Syromyatnikov M.Y."/>
            <person name="Popov V.N."/>
        </authorList>
    </citation>
    <scope>NUCLEOTIDE SEQUENCE</scope>
    <source>
        <strain evidence="1">MO-1</strain>
    </source>
</reference>
<dbReference type="EMBL" id="LO017727">
    <property type="protein sequence ID" value="CRH05252.1"/>
    <property type="molecule type" value="Genomic_DNA"/>
</dbReference>